<organismHost>
    <name type="scientific">Chenopodium amaranticolor</name>
    <dbReference type="NCBI Taxonomy" id="66262"/>
</organismHost>
<gene>
    <name evidence="1" type="primary">ORF5</name>
</gene>
<evidence type="ECO:0000313" key="1">
    <source>
        <dbReference type="EMBL" id="QWT83753.1"/>
    </source>
</evidence>
<name>A0A8F2JGR6_TNVA</name>
<organismHost>
    <name type="scientific">Cucumis sativus</name>
    <name type="common">Cucumber</name>
    <dbReference type="NCBI Taxonomy" id="3659"/>
</organismHost>
<sequence length="59" mass="6714">MPKVESHHWRRRWILGNRLDGRGVVPPTTHHSGYQWYTTMAGSAKVLCTKNPWKRGGGG</sequence>
<accession>A0A8F2JGR6</accession>
<organismHost>
    <name type="scientific">Nicotiana clevelandii</name>
    <name type="common">Wild tobacco</name>
    <dbReference type="NCBI Taxonomy" id="81866"/>
</organismHost>
<organismHost>
    <name type="scientific">Chenopodium quinoa</name>
    <name type="common">Quinoa</name>
    <dbReference type="NCBI Taxonomy" id="63459"/>
</organismHost>
<reference evidence="1" key="1">
    <citation type="submission" date="2020-11" db="EMBL/GenBank/DDBJ databases">
        <authorList>
            <person name="Knierim D."/>
            <person name="Margaria P."/>
            <person name="Menzel W."/>
            <person name="Winter S."/>
        </authorList>
    </citation>
    <scope>NUCLEOTIDE SEQUENCE</scope>
    <source>
        <strain evidence="1">DSMZ PV-0197</strain>
    </source>
</reference>
<protein>
    <submittedName>
        <fullName evidence="1">Uncharacterized protein</fullName>
    </submittedName>
</protein>
<proteinExistence type="predicted"/>
<organism evidence="1">
    <name type="scientific">Tobacco necrosis virus (strain A)</name>
    <name type="common">TNV-A</name>
    <dbReference type="NCBI Taxonomy" id="12055"/>
    <lineage>
        <taxon>Viruses</taxon>
        <taxon>Riboviria</taxon>
        <taxon>Orthornavirae</taxon>
        <taxon>Kitrinoviricota</taxon>
        <taxon>Tolucaviricetes</taxon>
        <taxon>Tolivirales</taxon>
        <taxon>Tombusviridae</taxon>
        <taxon>Procedovirinae</taxon>
        <taxon>Alphanecrovirus</taxon>
        <taxon>Alphanecrovirus nicotianae</taxon>
    </lineage>
</organism>
<dbReference type="EMBL" id="MW241161">
    <property type="protein sequence ID" value="QWT83753.1"/>
    <property type="molecule type" value="Genomic_RNA"/>
</dbReference>
<organismHost>
    <name type="scientific">Tulipa gesneriana</name>
    <name type="common">Garden tulip</name>
    <dbReference type="NCBI Taxonomy" id="13306"/>
</organismHost>
<organismHost>
    <name type="scientific">Phaseolus vulgaris</name>
    <name type="common">Kidney bean</name>
    <name type="synonym">French bean</name>
    <dbReference type="NCBI Taxonomy" id="3885"/>
</organismHost>
<organismHost>
    <name type="scientific">Nicotiana tabacum</name>
    <name type="common">Common tobacco</name>
    <dbReference type="NCBI Taxonomy" id="4097"/>
</organismHost>